<dbReference type="PRINTS" id="PR00080">
    <property type="entry name" value="SDRFAMILY"/>
</dbReference>
<dbReference type="InterPro" id="IPR020904">
    <property type="entry name" value="Sc_DH/Rdtase_CS"/>
</dbReference>
<feature type="domain" description="Ketoreductase" evidence="3">
    <location>
        <begin position="7"/>
        <end position="188"/>
    </location>
</feature>
<dbReference type="SUPFAM" id="SSF51735">
    <property type="entry name" value="NAD(P)-binding Rossmann-fold domains"/>
    <property type="match status" value="1"/>
</dbReference>
<dbReference type="PRINTS" id="PR00081">
    <property type="entry name" value="GDHRDH"/>
</dbReference>
<dbReference type="Gene3D" id="3.40.50.720">
    <property type="entry name" value="NAD(P)-binding Rossmann-like Domain"/>
    <property type="match status" value="1"/>
</dbReference>
<dbReference type="GeneID" id="61613817"/>
<evidence type="ECO:0000256" key="2">
    <source>
        <dbReference type="ARBA" id="ARBA00023002"/>
    </source>
</evidence>
<gene>
    <name evidence="4" type="ORF">EMEDMD4_1080011</name>
</gene>
<dbReference type="AlphaFoldDB" id="A0A508WQA7"/>
<evidence type="ECO:0000256" key="1">
    <source>
        <dbReference type="ARBA" id="ARBA00006484"/>
    </source>
</evidence>
<dbReference type="RefSeq" id="WP_018210597.1">
    <property type="nucleotide sequence ID" value="NZ_CABFNB010000011.1"/>
</dbReference>
<dbReference type="PROSITE" id="PS00061">
    <property type="entry name" value="ADH_SHORT"/>
    <property type="match status" value="1"/>
</dbReference>
<reference evidence="4" key="1">
    <citation type="submission" date="2019-06" db="EMBL/GenBank/DDBJ databases">
        <authorList>
            <person name="Le Quere A."/>
            <person name="Colella S."/>
        </authorList>
    </citation>
    <scope>NUCLEOTIDE SEQUENCE</scope>
    <source>
        <strain evidence="4">EmedicaeMD41</strain>
    </source>
</reference>
<dbReference type="FunFam" id="3.40.50.720:FF:000084">
    <property type="entry name" value="Short-chain dehydrogenase reductase"/>
    <property type="match status" value="1"/>
</dbReference>
<dbReference type="EMBL" id="CABFNB010000011">
    <property type="protein sequence ID" value="VTZ59433.1"/>
    <property type="molecule type" value="Genomic_DNA"/>
</dbReference>
<sequence length="251" mass="26921">MTDLSAKTVLITGALGTLGRAQAERLARAGAALLLLDRPSAEAGERFAAHIAADHDTRAIYVGEDLNNLASAERRVAALAGEHGGIDILINNAALIINKPFEDFSLEEYEDQVRVNSSAAFALARAVAPGMKEKRYGKIVNFCSLTLNGRWDGYVPYVASKGAMLGLTKGLARELGPHGVRVNAVSPGAVVSEAEERVFADRLQQYNDWILENQSLKARIQPLDVAELVHFLVSPASDMISGQNIAIDGGW</sequence>
<dbReference type="PANTHER" id="PTHR43639">
    <property type="entry name" value="OXIDOREDUCTASE, SHORT-CHAIN DEHYDROGENASE/REDUCTASE FAMILY (AFU_ORTHOLOGUE AFUA_5G02870)"/>
    <property type="match status" value="1"/>
</dbReference>
<dbReference type="CDD" id="cd05233">
    <property type="entry name" value="SDR_c"/>
    <property type="match status" value="1"/>
</dbReference>
<dbReference type="Pfam" id="PF13561">
    <property type="entry name" value="adh_short_C2"/>
    <property type="match status" value="1"/>
</dbReference>
<dbReference type="PANTHER" id="PTHR43639:SF1">
    <property type="entry name" value="SHORT-CHAIN DEHYDROGENASE_REDUCTASE FAMILY PROTEIN"/>
    <property type="match status" value="1"/>
</dbReference>
<protein>
    <submittedName>
        <fullName evidence="4">Short-chain dehydrogenase/reductase SDR</fullName>
    </submittedName>
</protein>
<keyword evidence="2" id="KW-0560">Oxidoreductase</keyword>
<dbReference type="Proteomes" id="UP000507954">
    <property type="component" value="Unassembled WGS sequence"/>
</dbReference>
<dbReference type="InterPro" id="IPR002347">
    <property type="entry name" value="SDR_fam"/>
</dbReference>
<dbReference type="InterPro" id="IPR036291">
    <property type="entry name" value="NAD(P)-bd_dom_sf"/>
</dbReference>
<proteinExistence type="inferred from homology"/>
<comment type="similarity">
    <text evidence="1">Belongs to the short-chain dehydrogenases/reductases (SDR) family.</text>
</comment>
<dbReference type="InterPro" id="IPR057326">
    <property type="entry name" value="KR_dom"/>
</dbReference>
<accession>A0A508WQA7</accession>
<evidence type="ECO:0000313" key="4">
    <source>
        <dbReference type="EMBL" id="VTZ59433.1"/>
    </source>
</evidence>
<dbReference type="SMART" id="SM00822">
    <property type="entry name" value="PKS_KR"/>
    <property type="match status" value="1"/>
</dbReference>
<dbReference type="GO" id="GO:0016491">
    <property type="term" value="F:oxidoreductase activity"/>
    <property type="evidence" value="ECO:0007669"/>
    <property type="project" value="UniProtKB-KW"/>
</dbReference>
<name>A0A508WQA7_9HYPH</name>
<organism evidence="4">
    <name type="scientific">Sinorhizobium medicae</name>
    <dbReference type="NCBI Taxonomy" id="110321"/>
    <lineage>
        <taxon>Bacteria</taxon>
        <taxon>Pseudomonadati</taxon>
        <taxon>Pseudomonadota</taxon>
        <taxon>Alphaproteobacteria</taxon>
        <taxon>Hyphomicrobiales</taxon>
        <taxon>Rhizobiaceae</taxon>
        <taxon>Sinorhizobium/Ensifer group</taxon>
        <taxon>Sinorhizobium</taxon>
    </lineage>
</organism>
<evidence type="ECO:0000259" key="3">
    <source>
        <dbReference type="SMART" id="SM00822"/>
    </source>
</evidence>